<dbReference type="Gene3D" id="1.10.10.10">
    <property type="entry name" value="Winged helix-like DNA-binding domain superfamily/Winged helix DNA-binding domain"/>
    <property type="match status" value="1"/>
</dbReference>
<dbReference type="InterPro" id="IPR036390">
    <property type="entry name" value="WH_DNA-bd_sf"/>
</dbReference>
<dbReference type="EMBL" id="REFO01000003">
    <property type="protein sequence ID" value="RMB00070.1"/>
    <property type="molecule type" value="Genomic_DNA"/>
</dbReference>
<keyword evidence="1" id="KW-0175">Coiled coil</keyword>
<evidence type="ECO:0000313" key="2">
    <source>
        <dbReference type="EMBL" id="RMB00070.1"/>
    </source>
</evidence>
<sequence>MNENKLSKEYENLINSYFSIIKNKMKKFNIEPKNKTSKYNEYMSSIIFNFFLTLSDEEEIVPYSYFLINEGSIKNVIKKEKINNLRELVNFYKNQIDNKQADINIENILFNPFKKSFENFIENFIKVRHILNTKVKETLRDDIVSILYENFSYIRETLEKNISETEREWKNLTRKVETYYGNNRWTALFYYLLKKCEDLNDKEISVLMLLLNFMIEDGSSFLCQKEAGKLLKKTRQSISKTLKSLEKKGYIKEDKEFPYSYKNKLCKIYKINLKKIP</sequence>
<keyword evidence="3" id="KW-1185">Reference proteome</keyword>
<dbReference type="Proteomes" id="UP000280842">
    <property type="component" value="Unassembled WGS sequence"/>
</dbReference>
<name>A0A3M0BUU7_9AQUI</name>
<dbReference type="SUPFAM" id="SSF46785">
    <property type="entry name" value="Winged helix' DNA-binding domain"/>
    <property type="match status" value="1"/>
</dbReference>
<evidence type="ECO:0000256" key="1">
    <source>
        <dbReference type="SAM" id="Coils"/>
    </source>
</evidence>
<dbReference type="InterPro" id="IPR036388">
    <property type="entry name" value="WH-like_DNA-bd_sf"/>
</dbReference>
<organism evidence="2 3">
    <name type="scientific">Hydrogenothermus marinus</name>
    <dbReference type="NCBI Taxonomy" id="133270"/>
    <lineage>
        <taxon>Bacteria</taxon>
        <taxon>Pseudomonadati</taxon>
        <taxon>Aquificota</taxon>
        <taxon>Aquificia</taxon>
        <taxon>Aquificales</taxon>
        <taxon>Hydrogenothermaceae</taxon>
        <taxon>Hydrogenothermus</taxon>
    </lineage>
</organism>
<proteinExistence type="predicted"/>
<reference evidence="2 3" key="1">
    <citation type="submission" date="2018-10" db="EMBL/GenBank/DDBJ databases">
        <title>Genomic Encyclopedia of Archaeal and Bacterial Type Strains, Phase II (KMG-II): from individual species to whole genera.</title>
        <authorList>
            <person name="Goeker M."/>
        </authorList>
    </citation>
    <scope>NUCLEOTIDE SEQUENCE [LARGE SCALE GENOMIC DNA]</scope>
    <source>
        <strain evidence="2 3">VM1</strain>
    </source>
</reference>
<dbReference type="RefSeq" id="WP_121922226.1">
    <property type="nucleotide sequence ID" value="NZ_REFO01000003.1"/>
</dbReference>
<gene>
    <name evidence="2" type="ORF">CLV39_0039</name>
</gene>
<evidence type="ECO:0000313" key="3">
    <source>
        <dbReference type="Proteomes" id="UP000280842"/>
    </source>
</evidence>
<dbReference type="AlphaFoldDB" id="A0A3M0BUU7"/>
<feature type="coiled-coil region" evidence="1">
    <location>
        <begin position="148"/>
        <end position="175"/>
    </location>
</feature>
<accession>A0A3M0BUU7</accession>
<protein>
    <submittedName>
        <fullName evidence="2">Uncharacterized protein</fullName>
    </submittedName>
</protein>
<comment type="caution">
    <text evidence="2">The sequence shown here is derived from an EMBL/GenBank/DDBJ whole genome shotgun (WGS) entry which is preliminary data.</text>
</comment>